<name>A0A9P6AIX1_9AGAM</name>
<protein>
    <recommendedName>
        <fullName evidence="1">Retrotransposon gag domain-containing protein</fullName>
    </recommendedName>
</protein>
<dbReference type="EMBL" id="MU129102">
    <property type="protein sequence ID" value="KAF9506697.1"/>
    <property type="molecule type" value="Genomic_DNA"/>
</dbReference>
<keyword evidence="3" id="KW-1185">Reference proteome</keyword>
<organism evidence="2 3">
    <name type="scientific">Hydnum rufescens UP504</name>
    <dbReference type="NCBI Taxonomy" id="1448309"/>
    <lineage>
        <taxon>Eukaryota</taxon>
        <taxon>Fungi</taxon>
        <taxon>Dikarya</taxon>
        <taxon>Basidiomycota</taxon>
        <taxon>Agaricomycotina</taxon>
        <taxon>Agaricomycetes</taxon>
        <taxon>Cantharellales</taxon>
        <taxon>Hydnaceae</taxon>
        <taxon>Hydnum</taxon>
    </lineage>
</organism>
<proteinExistence type="predicted"/>
<dbReference type="AlphaFoldDB" id="A0A9P6AIX1"/>
<dbReference type="Proteomes" id="UP000886523">
    <property type="component" value="Unassembled WGS sequence"/>
</dbReference>
<sequence>MKAQSSIPKLPSPSWYNGATDYDRFESWVSEVGNYYEMIKFEKKLIPQHIQNCLEGKASKWYIIHVAREPHKWNFESITKGLFDWCFPPEFCQLQRDKFEQYEQRNLKVRDYIRELQIIASRIVDITPRQLIQRCW</sequence>
<dbReference type="Pfam" id="PF03732">
    <property type="entry name" value="Retrotrans_gag"/>
    <property type="match status" value="1"/>
</dbReference>
<comment type="caution">
    <text evidence="2">The sequence shown here is derived from an EMBL/GenBank/DDBJ whole genome shotgun (WGS) entry which is preliminary data.</text>
</comment>
<reference evidence="2" key="1">
    <citation type="journal article" date="2020" name="Nat. Commun.">
        <title>Large-scale genome sequencing of mycorrhizal fungi provides insights into the early evolution of symbiotic traits.</title>
        <authorList>
            <person name="Miyauchi S."/>
            <person name="Kiss E."/>
            <person name="Kuo A."/>
            <person name="Drula E."/>
            <person name="Kohler A."/>
            <person name="Sanchez-Garcia M."/>
            <person name="Morin E."/>
            <person name="Andreopoulos B."/>
            <person name="Barry K.W."/>
            <person name="Bonito G."/>
            <person name="Buee M."/>
            <person name="Carver A."/>
            <person name="Chen C."/>
            <person name="Cichocki N."/>
            <person name="Clum A."/>
            <person name="Culley D."/>
            <person name="Crous P.W."/>
            <person name="Fauchery L."/>
            <person name="Girlanda M."/>
            <person name="Hayes R.D."/>
            <person name="Keri Z."/>
            <person name="LaButti K."/>
            <person name="Lipzen A."/>
            <person name="Lombard V."/>
            <person name="Magnuson J."/>
            <person name="Maillard F."/>
            <person name="Murat C."/>
            <person name="Nolan M."/>
            <person name="Ohm R.A."/>
            <person name="Pangilinan J."/>
            <person name="Pereira M.F."/>
            <person name="Perotto S."/>
            <person name="Peter M."/>
            <person name="Pfister S."/>
            <person name="Riley R."/>
            <person name="Sitrit Y."/>
            <person name="Stielow J.B."/>
            <person name="Szollosi G."/>
            <person name="Zifcakova L."/>
            <person name="Stursova M."/>
            <person name="Spatafora J.W."/>
            <person name="Tedersoo L."/>
            <person name="Vaario L.M."/>
            <person name="Yamada A."/>
            <person name="Yan M."/>
            <person name="Wang P."/>
            <person name="Xu J."/>
            <person name="Bruns T."/>
            <person name="Baldrian P."/>
            <person name="Vilgalys R."/>
            <person name="Dunand C."/>
            <person name="Henrissat B."/>
            <person name="Grigoriev I.V."/>
            <person name="Hibbett D."/>
            <person name="Nagy L.G."/>
            <person name="Martin F.M."/>
        </authorList>
    </citation>
    <scope>NUCLEOTIDE SEQUENCE</scope>
    <source>
        <strain evidence="2">UP504</strain>
    </source>
</reference>
<evidence type="ECO:0000313" key="2">
    <source>
        <dbReference type="EMBL" id="KAF9506697.1"/>
    </source>
</evidence>
<evidence type="ECO:0000313" key="3">
    <source>
        <dbReference type="Proteomes" id="UP000886523"/>
    </source>
</evidence>
<dbReference type="InterPro" id="IPR005162">
    <property type="entry name" value="Retrotrans_gag_dom"/>
</dbReference>
<feature type="domain" description="Retrotransposon gag" evidence="1">
    <location>
        <begin position="51"/>
        <end position="134"/>
    </location>
</feature>
<accession>A0A9P6AIX1</accession>
<dbReference type="OrthoDB" id="3267748at2759"/>
<gene>
    <name evidence="2" type="ORF">BS47DRAFT_1304922</name>
</gene>
<evidence type="ECO:0000259" key="1">
    <source>
        <dbReference type="Pfam" id="PF03732"/>
    </source>
</evidence>